<keyword evidence="3" id="KW-1185">Reference proteome</keyword>
<dbReference type="AlphaFoldDB" id="F4XJX7"/>
<dbReference type="HOGENOM" id="CLU_183721_2_0_3"/>
<name>F4XJX7_9CYAN</name>
<gene>
    <name evidence="2" type="ORF">LYNGBM3L_10640</name>
</gene>
<protein>
    <submittedName>
        <fullName evidence="2">Uncharacterized protein</fullName>
    </submittedName>
</protein>
<evidence type="ECO:0000256" key="1">
    <source>
        <dbReference type="SAM" id="MobiDB-lite"/>
    </source>
</evidence>
<feature type="region of interest" description="Disordered" evidence="1">
    <location>
        <begin position="22"/>
        <end position="41"/>
    </location>
</feature>
<organism evidence="2 3">
    <name type="scientific">Moorena producens 3L</name>
    <dbReference type="NCBI Taxonomy" id="489825"/>
    <lineage>
        <taxon>Bacteria</taxon>
        <taxon>Bacillati</taxon>
        <taxon>Cyanobacteriota</taxon>
        <taxon>Cyanophyceae</taxon>
        <taxon>Coleofasciculales</taxon>
        <taxon>Coleofasciculaceae</taxon>
        <taxon>Moorena</taxon>
    </lineage>
</organism>
<evidence type="ECO:0000313" key="2">
    <source>
        <dbReference type="EMBL" id="EGJ34936.1"/>
    </source>
</evidence>
<dbReference type="Proteomes" id="UP000003959">
    <property type="component" value="Unassembled WGS sequence"/>
</dbReference>
<evidence type="ECO:0000313" key="3">
    <source>
        <dbReference type="Proteomes" id="UP000003959"/>
    </source>
</evidence>
<proteinExistence type="predicted"/>
<dbReference type="eggNOG" id="ENOG50343HX">
    <property type="taxonomic scope" value="Bacteria"/>
</dbReference>
<sequence>MTKTVIIITIITVNKKQKVHLMPSKLPPNSDNNPDESSPKKIPVQHILKGSRKAILNTMHTLYVLRYTEISDWTPLQPTGIPGEFITITVKYLIIP</sequence>
<accession>F4XJX7</accession>
<feature type="compositionally biased region" description="Polar residues" evidence="1">
    <location>
        <begin position="27"/>
        <end position="36"/>
    </location>
</feature>
<dbReference type="EMBL" id="GL890825">
    <property type="protein sequence ID" value="EGJ34936.1"/>
    <property type="molecule type" value="Genomic_DNA"/>
</dbReference>
<reference evidence="3" key="1">
    <citation type="journal article" date="2011" name="Proc. Natl. Acad. Sci. U.S.A.">
        <title>Genomic insights into the physiology and ecology of the marine filamentous cyanobacterium Lyngbya majuscula.</title>
        <authorList>
            <person name="Jones A.C."/>
            <person name="Monroe E.A."/>
            <person name="Podell S."/>
            <person name="Hess W.R."/>
            <person name="Klages S."/>
            <person name="Esquenazi E."/>
            <person name="Niessen S."/>
            <person name="Hoover H."/>
            <person name="Rothmann M."/>
            <person name="Lasken R.S."/>
            <person name="Yates J.R.III."/>
            <person name="Reinhardt R."/>
            <person name="Kube M."/>
            <person name="Burkart M.D."/>
            <person name="Allen E.E."/>
            <person name="Dorrestein P.C."/>
            <person name="Gerwick W.H."/>
            <person name="Gerwick L."/>
        </authorList>
    </citation>
    <scope>NUCLEOTIDE SEQUENCE [LARGE SCALE GENOMIC DNA]</scope>
    <source>
        <strain evidence="3">3L</strain>
    </source>
</reference>